<name>A0A2W5IFI9_9ACTN</name>
<dbReference type="Gene3D" id="3.40.50.1400">
    <property type="match status" value="2"/>
</dbReference>
<dbReference type="InterPro" id="IPR001015">
    <property type="entry name" value="Ferrochelatase"/>
</dbReference>
<feature type="binding site" evidence="7">
    <location>
        <begin position="61"/>
        <end position="62"/>
    </location>
    <ligand>
        <name>Fe-coproporphyrin III</name>
        <dbReference type="ChEBI" id="CHEBI:68438"/>
    </ligand>
</feature>
<keyword evidence="2 7" id="KW-0408">Iron</keyword>
<evidence type="ECO:0000256" key="2">
    <source>
        <dbReference type="ARBA" id="ARBA00023004"/>
    </source>
</evidence>
<dbReference type="EC" id="4.99.1.9" evidence="7"/>
<evidence type="ECO:0000256" key="5">
    <source>
        <dbReference type="ARBA" id="ARBA00023244"/>
    </source>
</evidence>
<dbReference type="InterPro" id="IPR033659">
    <property type="entry name" value="Ferrochelatase_N"/>
</dbReference>
<comment type="pathway">
    <text evidence="1 7">Porphyrin-containing compound metabolism; protoheme biosynthesis.</text>
</comment>
<evidence type="ECO:0000256" key="3">
    <source>
        <dbReference type="ARBA" id="ARBA00023133"/>
    </source>
</evidence>
<keyword evidence="4 7" id="KW-0456">Lyase</keyword>
<dbReference type="AlphaFoldDB" id="A0A2W5IFI9"/>
<comment type="similarity">
    <text evidence="7 8">Belongs to the ferrochelatase family.</text>
</comment>
<dbReference type="GO" id="GO:0046872">
    <property type="term" value="F:metal ion binding"/>
    <property type="evidence" value="ECO:0007669"/>
    <property type="project" value="UniProtKB-KW"/>
</dbReference>
<evidence type="ECO:0000256" key="4">
    <source>
        <dbReference type="ARBA" id="ARBA00023239"/>
    </source>
</evidence>
<dbReference type="PANTHER" id="PTHR11108:SF1">
    <property type="entry name" value="FERROCHELATASE, MITOCHONDRIAL"/>
    <property type="match status" value="1"/>
</dbReference>
<evidence type="ECO:0000256" key="8">
    <source>
        <dbReference type="RuleBase" id="RU004185"/>
    </source>
</evidence>
<dbReference type="PANTHER" id="PTHR11108">
    <property type="entry name" value="FERROCHELATASE"/>
    <property type="match status" value="1"/>
</dbReference>
<accession>A0A2W5IFI9</accession>
<reference evidence="9 10" key="1">
    <citation type="submission" date="2017-08" db="EMBL/GenBank/DDBJ databases">
        <title>Infants hospitalized years apart are colonized by the same room-sourced microbial strains.</title>
        <authorList>
            <person name="Brooks B."/>
            <person name="Olm M.R."/>
            <person name="Firek B.A."/>
            <person name="Baker R."/>
            <person name="Thomas B.C."/>
            <person name="Morowitz M.J."/>
            <person name="Banfield J.F."/>
        </authorList>
    </citation>
    <scope>NUCLEOTIDE SEQUENCE [LARGE SCALE GENOMIC DNA]</scope>
    <source>
        <strain evidence="9">S2_006_000_R1_57</strain>
    </source>
</reference>
<evidence type="ECO:0000256" key="6">
    <source>
        <dbReference type="ARBA" id="ARBA00024536"/>
    </source>
</evidence>
<keyword evidence="3 7" id="KW-0350">Heme biosynthesis</keyword>
<dbReference type="SUPFAM" id="SSF53800">
    <property type="entry name" value="Chelatase"/>
    <property type="match status" value="1"/>
</dbReference>
<dbReference type="UniPathway" id="UPA00252"/>
<dbReference type="GO" id="GO:0005737">
    <property type="term" value="C:cytoplasm"/>
    <property type="evidence" value="ECO:0007669"/>
    <property type="project" value="UniProtKB-SubCell"/>
</dbReference>
<feature type="binding site" evidence="7">
    <location>
        <position position="283"/>
    </location>
    <ligand>
        <name>Fe(2+)</name>
        <dbReference type="ChEBI" id="CHEBI:29033"/>
    </ligand>
</feature>
<dbReference type="CDD" id="cd03411">
    <property type="entry name" value="Ferrochelatase_N"/>
    <property type="match status" value="1"/>
</dbReference>
<comment type="caution">
    <text evidence="7">Lacks conserved residue(s) required for the propagation of feature annotation.</text>
</comment>
<organism evidence="9 10">
    <name type="scientific">Lawsonella clevelandensis</name>
    <dbReference type="NCBI Taxonomy" id="1528099"/>
    <lineage>
        <taxon>Bacteria</taxon>
        <taxon>Bacillati</taxon>
        <taxon>Actinomycetota</taxon>
        <taxon>Actinomycetes</taxon>
        <taxon>Mycobacteriales</taxon>
        <taxon>Lawsonellaceae</taxon>
        <taxon>Lawsonella</taxon>
    </lineage>
</organism>
<protein>
    <recommendedName>
        <fullName evidence="7">Coproporphyrin III ferrochelatase</fullName>
        <ecNumber evidence="7">4.99.1.9</ecNumber>
    </recommendedName>
</protein>
<keyword evidence="7" id="KW-0479">Metal-binding</keyword>
<dbReference type="Pfam" id="PF00762">
    <property type="entry name" value="Ferrochelatase"/>
    <property type="match status" value="1"/>
</dbReference>
<dbReference type="InterPro" id="IPR033644">
    <property type="entry name" value="Ferrochelatase_C"/>
</dbReference>
<keyword evidence="7" id="KW-0963">Cytoplasm</keyword>
<comment type="catalytic activity">
    <reaction evidence="6">
        <text>Fe-coproporphyrin III + 2 H(+) = coproporphyrin III + Fe(2+)</text>
        <dbReference type="Rhea" id="RHEA:49572"/>
        <dbReference type="ChEBI" id="CHEBI:15378"/>
        <dbReference type="ChEBI" id="CHEBI:29033"/>
        <dbReference type="ChEBI" id="CHEBI:68438"/>
        <dbReference type="ChEBI" id="CHEBI:131725"/>
        <dbReference type="EC" id="4.99.1.9"/>
    </reaction>
    <physiologicalReaction direction="right-to-left" evidence="6">
        <dbReference type="Rhea" id="RHEA:49574"/>
    </physiologicalReaction>
</comment>
<dbReference type="EMBL" id="QFOZ01000001">
    <property type="protein sequence ID" value="PZP89803.1"/>
    <property type="molecule type" value="Genomic_DNA"/>
</dbReference>
<dbReference type="NCBIfam" id="TIGR00109">
    <property type="entry name" value="hemH"/>
    <property type="match status" value="1"/>
</dbReference>
<comment type="caution">
    <text evidence="9">The sequence shown here is derived from an EMBL/GenBank/DDBJ whole genome shotgun (WGS) entry which is preliminary data.</text>
</comment>
<evidence type="ECO:0000313" key="10">
    <source>
        <dbReference type="Proteomes" id="UP000248606"/>
    </source>
</evidence>
<feature type="binding site" evidence="7">
    <location>
        <position position="204"/>
    </location>
    <ligand>
        <name>Fe(2+)</name>
        <dbReference type="ChEBI" id="CHEBI:29033"/>
    </ligand>
</feature>
<dbReference type="RefSeq" id="WP_290595655.1">
    <property type="nucleotide sequence ID" value="NZ_CAKZIO010000003.1"/>
</dbReference>
<dbReference type="GO" id="GO:0006783">
    <property type="term" value="P:heme biosynthetic process"/>
    <property type="evidence" value="ECO:0007669"/>
    <property type="project" value="UniProtKB-UniRule"/>
</dbReference>
<evidence type="ECO:0000313" key="9">
    <source>
        <dbReference type="EMBL" id="PZP89803.1"/>
    </source>
</evidence>
<dbReference type="Proteomes" id="UP000248606">
    <property type="component" value="Unassembled WGS sequence"/>
</dbReference>
<evidence type="ECO:0000256" key="1">
    <source>
        <dbReference type="ARBA" id="ARBA00004744"/>
    </source>
</evidence>
<dbReference type="GO" id="GO:0004325">
    <property type="term" value="F:ferrochelatase activity"/>
    <property type="evidence" value="ECO:0007669"/>
    <property type="project" value="UniProtKB-UniRule"/>
</dbReference>
<comment type="function">
    <text evidence="7">Involved in coproporphyrin-dependent heme b biosynthesis. Catalyzes the insertion of ferrous iron into coproporphyrin III to form Fe-coproporphyrin III.</text>
</comment>
<evidence type="ECO:0000256" key="7">
    <source>
        <dbReference type="HAMAP-Rule" id="MF_00323"/>
    </source>
</evidence>
<dbReference type="HAMAP" id="MF_00323">
    <property type="entry name" value="Ferrochelatase"/>
    <property type="match status" value="1"/>
</dbReference>
<keyword evidence="5 7" id="KW-0627">Porphyrin biosynthesis</keyword>
<proteinExistence type="inferred from homology"/>
<gene>
    <name evidence="9" type="primary">hemH</name>
    <name evidence="7" type="synonym">cpfC</name>
    <name evidence="9" type="ORF">DI579_01165</name>
</gene>
<dbReference type="CDD" id="cd00419">
    <property type="entry name" value="Ferrochelatase_C"/>
    <property type="match status" value="1"/>
</dbReference>
<comment type="subcellular location">
    <subcellularLocation>
        <location evidence="7">Cytoplasm</location>
    </subcellularLocation>
</comment>
<sequence>MKNGCLIVNLGSPEEPTEDAIRNFLRNMLSDRCIVNLHPILWKPILNGIILKVRPHKLIDRYQAMWTPHGSPLSVITQQQCAMLQEALSHVDVRYAFCASSPTIEEALTDWDIDDLTVIPLYPQFATSTVTPIVTRVIDFYDALACDKKQSLPGDSTVRGSKVHPHLHFVSSYATEPHMIHWYQQQIRDLCATVPYDHVLLSFHGVPDQRYHCAAHYKAQCIATRDAIAAAFPDLPISISFQSKFGPGEWLGPSTAQRVTELPAEGVKKLLVATPSFVADCLETLEEVRLDYRDHFLRAGGQIFDVINPINADPAFGKTLSSLYRSVQKISPSTSEFC</sequence>